<feature type="domain" description="YTH" evidence="2">
    <location>
        <begin position="404"/>
        <end position="605"/>
    </location>
</feature>
<dbReference type="SMART" id="SM00360">
    <property type="entry name" value="RRM"/>
    <property type="match status" value="1"/>
</dbReference>
<feature type="region of interest" description="Disordered" evidence="1">
    <location>
        <begin position="1"/>
        <end position="59"/>
    </location>
</feature>
<dbReference type="CDD" id="cd21134">
    <property type="entry name" value="YTH"/>
    <property type="match status" value="1"/>
</dbReference>
<dbReference type="InterPro" id="IPR007275">
    <property type="entry name" value="YTH_domain"/>
</dbReference>
<feature type="compositionally biased region" description="Polar residues" evidence="1">
    <location>
        <begin position="377"/>
        <end position="398"/>
    </location>
</feature>
<keyword evidence="4" id="KW-1185">Reference proteome</keyword>
<dbReference type="PANTHER" id="PTHR12357:SF3">
    <property type="entry name" value="YTH DOMAIN-CONTAINING PROTEIN 1"/>
    <property type="match status" value="1"/>
</dbReference>
<feature type="compositionally biased region" description="Polar residues" evidence="1">
    <location>
        <begin position="196"/>
        <end position="205"/>
    </location>
</feature>
<dbReference type="Gene3D" id="3.10.590.10">
    <property type="entry name" value="ph1033 like domains"/>
    <property type="match status" value="1"/>
</dbReference>
<dbReference type="InterPro" id="IPR057720">
    <property type="entry name" value="RRM_YTH1"/>
</dbReference>
<dbReference type="InterPro" id="IPR035979">
    <property type="entry name" value="RBD_domain_sf"/>
</dbReference>
<dbReference type="Proteomes" id="UP001338125">
    <property type="component" value="Unassembled WGS sequence"/>
</dbReference>
<accession>A0ABR0S5D8</accession>
<evidence type="ECO:0000259" key="2">
    <source>
        <dbReference type="PROSITE" id="PS50882"/>
    </source>
</evidence>
<gene>
    <name evidence="3" type="ORF">PT974_11498</name>
</gene>
<dbReference type="Gene3D" id="3.30.70.330">
    <property type="match status" value="1"/>
</dbReference>
<evidence type="ECO:0000256" key="1">
    <source>
        <dbReference type="SAM" id="MobiDB-lite"/>
    </source>
</evidence>
<organism evidence="3 4">
    <name type="scientific">Cladobotryum mycophilum</name>
    <dbReference type="NCBI Taxonomy" id="491253"/>
    <lineage>
        <taxon>Eukaryota</taxon>
        <taxon>Fungi</taxon>
        <taxon>Dikarya</taxon>
        <taxon>Ascomycota</taxon>
        <taxon>Pezizomycotina</taxon>
        <taxon>Sordariomycetes</taxon>
        <taxon>Hypocreomycetidae</taxon>
        <taxon>Hypocreales</taxon>
        <taxon>Hypocreaceae</taxon>
        <taxon>Cladobotryum</taxon>
    </lineage>
</organism>
<dbReference type="InterPro" id="IPR000504">
    <property type="entry name" value="RRM_dom"/>
</dbReference>
<protein>
    <submittedName>
        <fullName evidence="3">Zinc finger CCCH domain-containing protein 45</fullName>
    </submittedName>
</protein>
<evidence type="ECO:0000313" key="4">
    <source>
        <dbReference type="Proteomes" id="UP001338125"/>
    </source>
</evidence>
<dbReference type="InterPro" id="IPR012677">
    <property type="entry name" value="Nucleotide-bd_a/b_plait_sf"/>
</dbReference>
<dbReference type="InterPro" id="IPR045168">
    <property type="entry name" value="YTH_prot"/>
</dbReference>
<comment type="caution">
    <text evidence="3">The sequence shown here is derived from an EMBL/GenBank/DDBJ whole genome shotgun (WGS) entry which is preliminary data.</text>
</comment>
<sequence>MSGVAAPTTPGAENVDPAPQQASDAKGGPPILESERGASKQEVSSQPHPQPPPQPQDTLTAIQHAFSSQLELASSPSSYGRHGHYNMAPLANALPPTNYRHGQYHQGNQHRYHPASTPSMVPQMPPVSQYAGPSPVPMGQGYYIHQSHMTPYYATGQLAPSQVQSSMPPRQNVAYYPNPVQMGHPQTAYYYPQSAQYPGQHQNMPANVPPGHQYPPTHVPPPETLAPVQSQEVPNVTSQPQKPLQDDSERRKGSVRGPPRKPRQNGNAVWIGNLPPQTDLMSLVQHVCKETQGLESLFLISKSNCAFANYKDEQSCATAQQKLHESKFQSVRLVSRLRKNAADSTTGLTPPTGPAAGTTSHSSQNSHVQARPPIEPTISSQTAPVSPPEQNVTISAGDQASKRDRFFIMKSLTMDDLELSVRMGAWATQSHNEETLSNAYKNCDNVYLVFSANKSGEYFGYARMSSEISEDGEAGIIFTPTPQNTNELEVPKAIPTDATEYAPRGRIIDDSSRGTIFWEMERDEEEIGSDDESEVISNKGAGSVVEEEERTWGKPFRVEWLSTNRLPFYRTRGLRNPWNSNREVKIARDGTELEPSVGRRLIGLFNRLQSPRPPANMHPPINILPGYQQMRPYGQ</sequence>
<dbReference type="PANTHER" id="PTHR12357">
    <property type="entry name" value="YTH YT521-B HOMOLOGY DOMAIN-CONTAINING"/>
    <property type="match status" value="1"/>
</dbReference>
<feature type="region of interest" description="Disordered" evidence="1">
    <location>
        <begin position="196"/>
        <end position="272"/>
    </location>
</feature>
<name>A0ABR0S5D8_9HYPO</name>
<dbReference type="CDD" id="cd00590">
    <property type="entry name" value="RRM_SF"/>
    <property type="match status" value="1"/>
</dbReference>
<proteinExistence type="predicted"/>
<evidence type="ECO:0000313" key="3">
    <source>
        <dbReference type="EMBL" id="KAK5987371.1"/>
    </source>
</evidence>
<dbReference type="PROSITE" id="PS50882">
    <property type="entry name" value="YTH"/>
    <property type="match status" value="1"/>
</dbReference>
<dbReference type="SUPFAM" id="SSF54928">
    <property type="entry name" value="RNA-binding domain, RBD"/>
    <property type="match status" value="1"/>
</dbReference>
<feature type="compositionally biased region" description="Low complexity" evidence="1">
    <location>
        <begin position="345"/>
        <end position="359"/>
    </location>
</feature>
<dbReference type="Pfam" id="PF25701">
    <property type="entry name" value="RRM_YTH1"/>
    <property type="match status" value="1"/>
</dbReference>
<feature type="compositionally biased region" description="Polar residues" evidence="1">
    <location>
        <begin position="227"/>
        <end position="242"/>
    </location>
</feature>
<reference evidence="3 4" key="1">
    <citation type="submission" date="2024-01" db="EMBL/GenBank/DDBJ databases">
        <title>Complete genome of Cladobotryum mycophilum ATHUM6906.</title>
        <authorList>
            <person name="Christinaki A.C."/>
            <person name="Myridakis A.I."/>
            <person name="Kouvelis V.N."/>
        </authorList>
    </citation>
    <scope>NUCLEOTIDE SEQUENCE [LARGE SCALE GENOMIC DNA]</scope>
    <source>
        <strain evidence="3 4">ATHUM6906</strain>
    </source>
</reference>
<feature type="region of interest" description="Disordered" evidence="1">
    <location>
        <begin position="91"/>
        <end position="117"/>
    </location>
</feature>
<feature type="region of interest" description="Disordered" evidence="1">
    <location>
        <begin position="340"/>
        <end position="398"/>
    </location>
</feature>
<dbReference type="EMBL" id="JAVFKD010000016">
    <property type="protein sequence ID" value="KAK5987371.1"/>
    <property type="molecule type" value="Genomic_DNA"/>
</dbReference>
<dbReference type="Pfam" id="PF04146">
    <property type="entry name" value="YTH"/>
    <property type="match status" value="1"/>
</dbReference>